<dbReference type="KEGG" id="cprv:CYPRO_2517"/>
<evidence type="ECO:0000256" key="2">
    <source>
        <dbReference type="ARBA" id="ARBA00009045"/>
    </source>
</evidence>
<organism evidence="9 10">
    <name type="scientific">Cyclonatronum proteinivorum</name>
    <dbReference type="NCBI Taxonomy" id="1457365"/>
    <lineage>
        <taxon>Bacteria</taxon>
        <taxon>Pseudomonadati</taxon>
        <taxon>Balneolota</taxon>
        <taxon>Balneolia</taxon>
        <taxon>Balneolales</taxon>
        <taxon>Cyclonatronaceae</taxon>
        <taxon>Cyclonatronum</taxon>
    </lineage>
</organism>
<dbReference type="Gene3D" id="1.20.1540.10">
    <property type="entry name" value="Rhomboid-like"/>
    <property type="match status" value="1"/>
</dbReference>
<feature type="transmembrane region" description="Helical" evidence="7">
    <location>
        <begin position="91"/>
        <end position="108"/>
    </location>
</feature>
<evidence type="ECO:0000256" key="3">
    <source>
        <dbReference type="ARBA" id="ARBA00022692"/>
    </source>
</evidence>
<dbReference type="PANTHER" id="PTHR43731:SF14">
    <property type="entry name" value="PRESENILIN-ASSOCIATED RHOMBOID-LIKE PROTEIN, MITOCHONDRIAL"/>
    <property type="match status" value="1"/>
</dbReference>
<feature type="transmembrane region" description="Helical" evidence="7">
    <location>
        <begin position="55"/>
        <end position="79"/>
    </location>
</feature>
<protein>
    <submittedName>
        <fullName evidence="9">Rhomboid family protein</fullName>
    </submittedName>
</protein>
<dbReference type="Pfam" id="PF01694">
    <property type="entry name" value="Rhomboid"/>
    <property type="match status" value="1"/>
</dbReference>
<dbReference type="GO" id="GO:0016020">
    <property type="term" value="C:membrane"/>
    <property type="evidence" value="ECO:0007669"/>
    <property type="project" value="UniProtKB-SubCell"/>
</dbReference>
<evidence type="ECO:0000256" key="6">
    <source>
        <dbReference type="ARBA" id="ARBA00023136"/>
    </source>
</evidence>
<evidence type="ECO:0000313" key="10">
    <source>
        <dbReference type="Proteomes" id="UP000254808"/>
    </source>
</evidence>
<dbReference type="InterPro" id="IPR050925">
    <property type="entry name" value="Rhomboid_protease_S54"/>
</dbReference>
<dbReference type="SUPFAM" id="SSF144091">
    <property type="entry name" value="Rhomboid-like"/>
    <property type="match status" value="1"/>
</dbReference>
<keyword evidence="6 7" id="KW-0472">Membrane</keyword>
<dbReference type="Proteomes" id="UP000254808">
    <property type="component" value="Chromosome"/>
</dbReference>
<feature type="transmembrane region" description="Helical" evidence="7">
    <location>
        <begin position="21"/>
        <end position="43"/>
    </location>
</feature>
<keyword evidence="4" id="KW-0378">Hydrolase</keyword>
<feature type="transmembrane region" description="Helical" evidence="7">
    <location>
        <begin position="170"/>
        <end position="190"/>
    </location>
</feature>
<dbReference type="EMBL" id="CP027806">
    <property type="protein sequence ID" value="AXJ01759.1"/>
    <property type="molecule type" value="Genomic_DNA"/>
</dbReference>
<dbReference type="AlphaFoldDB" id="A0A345UMQ7"/>
<dbReference type="GO" id="GO:0004252">
    <property type="term" value="F:serine-type endopeptidase activity"/>
    <property type="evidence" value="ECO:0007669"/>
    <property type="project" value="InterPro"/>
</dbReference>
<feature type="transmembrane region" description="Helical" evidence="7">
    <location>
        <begin position="114"/>
        <end position="132"/>
    </location>
</feature>
<proteinExistence type="inferred from homology"/>
<dbReference type="RefSeq" id="WP_114984918.1">
    <property type="nucleotide sequence ID" value="NZ_CP027806.1"/>
</dbReference>
<evidence type="ECO:0000259" key="8">
    <source>
        <dbReference type="Pfam" id="PF01694"/>
    </source>
</evidence>
<keyword evidence="3 7" id="KW-0812">Transmembrane</keyword>
<gene>
    <name evidence="9" type="ORF">CYPRO_2517</name>
</gene>
<feature type="domain" description="Peptidase S54 rhomboid" evidence="8">
    <location>
        <begin position="52"/>
        <end position="187"/>
    </location>
</feature>
<dbReference type="OrthoDB" id="9807874at2"/>
<reference evidence="9 10" key="1">
    <citation type="submission" date="2018-03" db="EMBL/GenBank/DDBJ databases">
        <title>Phenotypic and genomic properties of Cyclonatronum proteinivorum gen. nov., sp. nov., a haloalkaliphilic bacteroidete from soda lakes possessing Na+-translocating rhodopsin.</title>
        <authorList>
            <person name="Toshchakov S.V."/>
            <person name="Korzhenkov A."/>
            <person name="Samarov N.I."/>
            <person name="Kublanov I.V."/>
            <person name="Muntyan M.S."/>
            <person name="Sorokin D.Y."/>
        </authorList>
    </citation>
    <scope>NUCLEOTIDE SEQUENCE [LARGE SCALE GENOMIC DNA]</scope>
    <source>
        <strain evidence="9 10">Omega</strain>
    </source>
</reference>
<keyword evidence="10" id="KW-1185">Reference proteome</keyword>
<evidence type="ECO:0000256" key="1">
    <source>
        <dbReference type="ARBA" id="ARBA00004141"/>
    </source>
</evidence>
<dbReference type="InterPro" id="IPR022764">
    <property type="entry name" value="Peptidase_S54_rhomboid_dom"/>
</dbReference>
<name>A0A345UMQ7_9BACT</name>
<dbReference type="InterPro" id="IPR035952">
    <property type="entry name" value="Rhomboid-like_sf"/>
</dbReference>
<evidence type="ECO:0000256" key="4">
    <source>
        <dbReference type="ARBA" id="ARBA00022801"/>
    </source>
</evidence>
<sequence>MNYYQTSAFTPAVKHLLIINGLSFLALNTPALQNLLFFNFALFPIESGLFRPWQLITYMFLHGGLFHIFFNMFALWIFGTAIESVWGTRTFALYYFAAGVGAAIIHMITTGSPVIGASGGVFAILLAFGVMFPNRRIYMLLIPVGIPAKYFVIIYGVFELMMGISNLQTGIAHFAHLGGMVVGFILIRLWKLPTDLE</sequence>
<comment type="subcellular location">
    <subcellularLocation>
        <location evidence="1">Membrane</location>
        <topology evidence="1">Multi-pass membrane protein</topology>
    </subcellularLocation>
</comment>
<accession>A0A345UMQ7</accession>
<feature type="transmembrane region" description="Helical" evidence="7">
    <location>
        <begin position="137"/>
        <end position="158"/>
    </location>
</feature>
<keyword evidence="5 7" id="KW-1133">Transmembrane helix</keyword>
<evidence type="ECO:0000313" key="9">
    <source>
        <dbReference type="EMBL" id="AXJ01759.1"/>
    </source>
</evidence>
<evidence type="ECO:0000256" key="5">
    <source>
        <dbReference type="ARBA" id="ARBA00022989"/>
    </source>
</evidence>
<evidence type="ECO:0000256" key="7">
    <source>
        <dbReference type="SAM" id="Phobius"/>
    </source>
</evidence>
<dbReference type="PANTHER" id="PTHR43731">
    <property type="entry name" value="RHOMBOID PROTEASE"/>
    <property type="match status" value="1"/>
</dbReference>
<comment type="similarity">
    <text evidence="2">Belongs to the peptidase S54 family.</text>
</comment>